<evidence type="ECO:0000313" key="7">
    <source>
        <dbReference type="EMBL" id="KAL1582415.1"/>
    </source>
</evidence>
<evidence type="ECO:0000256" key="3">
    <source>
        <dbReference type="ARBA" id="ARBA00022833"/>
    </source>
</evidence>
<feature type="domain" description="C3H1-type" evidence="6">
    <location>
        <begin position="297"/>
        <end position="325"/>
    </location>
</feature>
<feature type="zinc finger region" description="C3H1-type" evidence="4">
    <location>
        <begin position="270"/>
        <end position="296"/>
    </location>
</feature>
<proteinExistence type="predicted"/>
<dbReference type="GeneID" id="96010390"/>
<keyword evidence="1 4" id="KW-0479">Metal-binding</keyword>
<dbReference type="PANTHER" id="PTHR46156">
    <property type="entry name" value="CCCH ZINGC FINGER"/>
    <property type="match status" value="1"/>
</dbReference>
<keyword evidence="2 4" id="KW-0863">Zinc-finger</keyword>
<evidence type="ECO:0000256" key="2">
    <source>
        <dbReference type="ARBA" id="ARBA00022771"/>
    </source>
</evidence>
<feature type="compositionally biased region" description="Low complexity" evidence="5">
    <location>
        <begin position="106"/>
        <end position="135"/>
    </location>
</feature>
<evidence type="ECO:0000256" key="1">
    <source>
        <dbReference type="ARBA" id="ARBA00022723"/>
    </source>
</evidence>
<dbReference type="InterPro" id="IPR000571">
    <property type="entry name" value="Znf_CCCH"/>
</dbReference>
<organism evidence="7 8">
    <name type="scientific">Cladosporium halotolerans</name>
    <dbReference type="NCBI Taxonomy" id="1052096"/>
    <lineage>
        <taxon>Eukaryota</taxon>
        <taxon>Fungi</taxon>
        <taxon>Dikarya</taxon>
        <taxon>Ascomycota</taxon>
        <taxon>Pezizomycotina</taxon>
        <taxon>Dothideomycetes</taxon>
        <taxon>Dothideomycetidae</taxon>
        <taxon>Cladosporiales</taxon>
        <taxon>Cladosporiaceae</taxon>
        <taxon>Cladosporium</taxon>
    </lineage>
</organism>
<dbReference type="InterPro" id="IPR036855">
    <property type="entry name" value="Znf_CCCH_sf"/>
</dbReference>
<feature type="zinc finger region" description="C3H1-type" evidence="4">
    <location>
        <begin position="297"/>
        <end position="325"/>
    </location>
</feature>
<keyword evidence="8" id="KW-1185">Reference proteome</keyword>
<dbReference type="PANTHER" id="PTHR46156:SF1">
    <property type="entry name" value="ZINC FINGER CCCH DOMAIN-CONTAINING PROTEIN 3"/>
    <property type="match status" value="1"/>
</dbReference>
<feature type="domain" description="C3H1-type" evidence="6">
    <location>
        <begin position="246"/>
        <end position="269"/>
    </location>
</feature>
<feature type="compositionally biased region" description="Pro residues" evidence="5">
    <location>
        <begin position="94"/>
        <end position="105"/>
    </location>
</feature>
<evidence type="ECO:0000256" key="5">
    <source>
        <dbReference type="SAM" id="MobiDB-lite"/>
    </source>
</evidence>
<feature type="region of interest" description="Disordered" evidence="5">
    <location>
        <begin position="37"/>
        <end position="153"/>
    </location>
</feature>
<dbReference type="FunFam" id="4.10.1000.10:FF:000035">
    <property type="entry name" value="CCCH zinc finger protein, variant"/>
    <property type="match status" value="1"/>
</dbReference>
<dbReference type="InterPro" id="IPR041367">
    <property type="entry name" value="Znf-CCCH_4"/>
</dbReference>
<dbReference type="PROSITE" id="PS50103">
    <property type="entry name" value="ZF_C3H1"/>
    <property type="match status" value="4"/>
</dbReference>
<dbReference type="SUPFAM" id="SSF90229">
    <property type="entry name" value="CCCH zinc finger"/>
    <property type="match status" value="2"/>
</dbReference>
<feature type="zinc finger region" description="C3H1-type" evidence="4">
    <location>
        <begin position="246"/>
        <end position="269"/>
    </location>
</feature>
<name>A0AB34KGC5_9PEZI</name>
<dbReference type="SMART" id="SM00356">
    <property type="entry name" value="ZnF_C3H1"/>
    <property type="match status" value="5"/>
</dbReference>
<feature type="zinc finger region" description="C3H1-type" evidence="4">
    <location>
        <begin position="214"/>
        <end position="242"/>
    </location>
</feature>
<accession>A0AB34KGC5</accession>
<reference evidence="7 8" key="1">
    <citation type="journal article" date="2020" name="Microbiol. Resour. Announc.">
        <title>Draft Genome Sequence of a Cladosporium Species Isolated from the Mesophotic Ascidian Didemnum maculosum.</title>
        <authorList>
            <person name="Gioti A."/>
            <person name="Siaperas R."/>
            <person name="Nikolaivits E."/>
            <person name="Le Goff G."/>
            <person name="Ouazzani J."/>
            <person name="Kotoulas G."/>
            <person name="Topakas E."/>
        </authorList>
    </citation>
    <scope>NUCLEOTIDE SEQUENCE [LARGE SCALE GENOMIC DNA]</scope>
    <source>
        <strain evidence="7 8">TM138-S3</strain>
    </source>
</reference>
<feature type="compositionally biased region" description="Polar residues" evidence="5">
    <location>
        <begin position="76"/>
        <end position="85"/>
    </location>
</feature>
<dbReference type="Gene3D" id="4.10.1000.10">
    <property type="entry name" value="Zinc finger, CCCH-type"/>
    <property type="match status" value="2"/>
</dbReference>
<gene>
    <name evidence="7" type="ORF">WHR41_08948</name>
</gene>
<keyword evidence="3 4" id="KW-0862">Zinc</keyword>
<feature type="domain" description="C3H1-type" evidence="6">
    <location>
        <begin position="270"/>
        <end position="296"/>
    </location>
</feature>
<dbReference type="Proteomes" id="UP000803884">
    <property type="component" value="Unassembled WGS sequence"/>
</dbReference>
<dbReference type="GO" id="GO:0005634">
    <property type="term" value="C:nucleus"/>
    <property type="evidence" value="ECO:0007669"/>
    <property type="project" value="TreeGrafter"/>
</dbReference>
<feature type="region of interest" description="Disordered" evidence="5">
    <location>
        <begin position="351"/>
        <end position="405"/>
    </location>
</feature>
<feature type="compositionally biased region" description="Basic residues" evidence="5">
    <location>
        <begin position="39"/>
        <end position="51"/>
    </location>
</feature>
<dbReference type="Pfam" id="PF18044">
    <property type="entry name" value="zf-CCCH_4"/>
    <property type="match status" value="1"/>
</dbReference>
<dbReference type="EMBL" id="JAAQHG020000051">
    <property type="protein sequence ID" value="KAL1582415.1"/>
    <property type="molecule type" value="Genomic_DNA"/>
</dbReference>
<evidence type="ECO:0000256" key="4">
    <source>
        <dbReference type="PROSITE-ProRule" id="PRU00723"/>
    </source>
</evidence>
<sequence>MTDDDAAMQARIAALAGQINRHKQQQSEPFATNANLHQAHTHASHAPHRSNHYATNHRWAPFPSPRGRGRGGYGYTFQNRTLVNTPPSSSSSNTPPPQPQHPQQPTPQQQISQQQASQEQQQEQQRASQEQQISQDPQKQTQPTRHSNTPNVTRELMIEGIRFSMKEDGSKLIRLSETSQETPKKAVVAGVQFLRTKSGNLLRVASTTVSQTSKRPTAACQYFTQNGVCRFGDNCRFEHNPEKVAMCKTFFRTGSCIKGDLCDLSHKPTYNRVPACAHFLNGNCKNNACRFAHVSVSPGPLICRPFALLGYCDAGTKCGKRHIYECPDFAENGECPNQSCKLPHLRHANVERRKARQGDDSEVEDEDENQETPDAKDIDSDEYDVEIVTDNGPGFAKNEDYVAFD</sequence>
<comment type="caution">
    <text evidence="7">The sequence shown here is derived from an EMBL/GenBank/DDBJ whole genome shotgun (WGS) entry which is preliminary data.</text>
</comment>
<protein>
    <recommendedName>
        <fullName evidence="6">C3H1-type domain-containing protein</fullName>
    </recommendedName>
</protein>
<dbReference type="AlphaFoldDB" id="A0AB34KGC5"/>
<dbReference type="RefSeq" id="XP_069225522.1">
    <property type="nucleotide sequence ID" value="XM_069377552.1"/>
</dbReference>
<dbReference type="GO" id="GO:0008270">
    <property type="term" value="F:zinc ion binding"/>
    <property type="evidence" value="ECO:0007669"/>
    <property type="project" value="UniProtKB-KW"/>
</dbReference>
<feature type="compositionally biased region" description="Polar residues" evidence="5">
    <location>
        <begin position="136"/>
        <end position="152"/>
    </location>
</feature>
<dbReference type="Gene3D" id="2.30.30.1190">
    <property type="match status" value="1"/>
</dbReference>
<evidence type="ECO:0000313" key="8">
    <source>
        <dbReference type="Proteomes" id="UP000803884"/>
    </source>
</evidence>
<feature type="compositionally biased region" description="Acidic residues" evidence="5">
    <location>
        <begin position="360"/>
        <end position="371"/>
    </location>
</feature>
<evidence type="ECO:0000259" key="6">
    <source>
        <dbReference type="PROSITE" id="PS50103"/>
    </source>
</evidence>
<feature type="domain" description="C3H1-type" evidence="6">
    <location>
        <begin position="214"/>
        <end position="242"/>
    </location>
</feature>